<feature type="domain" description="Thymidylate kinase-like" evidence="13">
    <location>
        <begin position="11"/>
        <end position="202"/>
    </location>
</feature>
<dbReference type="SUPFAM" id="SSF52540">
    <property type="entry name" value="P-loop containing nucleoside triphosphate hydrolases"/>
    <property type="match status" value="1"/>
</dbReference>
<keyword evidence="8 12" id="KW-0067">ATP-binding</keyword>
<proteinExistence type="inferred from homology"/>
<dbReference type="Gene3D" id="3.40.50.300">
    <property type="entry name" value="P-loop containing nucleotide triphosphate hydrolases"/>
    <property type="match status" value="1"/>
</dbReference>
<evidence type="ECO:0000313" key="15">
    <source>
        <dbReference type="Proteomes" id="UP001165678"/>
    </source>
</evidence>
<evidence type="ECO:0000256" key="8">
    <source>
        <dbReference type="ARBA" id="ARBA00022840"/>
    </source>
</evidence>
<comment type="similarity">
    <text evidence="1 12">Belongs to the thymidylate kinase family.</text>
</comment>
<evidence type="ECO:0000313" key="14">
    <source>
        <dbReference type="EMBL" id="MCX2523662.1"/>
    </source>
</evidence>
<dbReference type="Pfam" id="PF02223">
    <property type="entry name" value="Thymidylate_kin"/>
    <property type="match status" value="1"/>
</dbReference>
<dbReference type="GO" id="GO:0005524">
    <property type="term" value="F:ATP binding"/>
    <property type="evidence" value="ECO:0007669"/>
    <property type="project" value="UniProtKB-UniRule"/>
</dbReference>
<reference evidence="14" key="1">
    <citation type="submission" date="2022-11" db="EMBL/GenBank/DDBJ databases">
        <title>Larsenimonas rhizosphaerae sp. nov., isolated from a tidal mudflat.</title>
        <authorList>
            <person name="Lee S.D."/>
            <person name="Kim I.S."/>
        </authorList>
    </citation>
    <scope>NUCLEOTIDE SEQUENCE</scope>
    <source>
        <strain evidence="14">GH2-1</strain>
    </source>
</reference>
<organism evidence="14 15">
    <name type="scientific">Larsenimonas rhizosphaerae</name>
    <dbReference type="NCBI Taxonomy" id="2944682"/>
    <lineage>
        <taxon>Bacteria</taxon>
        <taxon>Pseudomonadati</taxon>
        <taxon>Pseudomonadota</taxon>
        <taxon>Gammaproteobacteria</taxon>
        <taxon>Oceanospirillales</taxon>
        <taxon>Halomonadaceae</taxon>
        <taxon>Larsenimonas</taxon>
    </lineage>
</organism>
<keyword evidence="7 12" id="KW-0418">Kinase</keyword>
<evidence type="ECO:0000256" key="12">
    <source>
        <dbReference type="HAMAP-Rule" id="MF_00165"/>
    </source>
</evidence>
<dbReference type="FunFam" id="3.40.50.300:FF:000225">
    <property type="entry name" value="Thymidylate kinase"/>
    <property type="match status" value="1"/>
</dbReference>
<dbReference type="RefSeq" id="WP_265895775.1">
    <property type="nucleotide sequence ID" value="NZ_JAPIVE010000001.1"/>
</dbReference>
<dbReference type="GO" id="GO:0004798">
    <property type="term" value="F:dTMP kinase activity"/>
    <property type="evidence" value="ECO:0007669"/>
    <property type="project" value="UniProtKB-UniRule"/>
</dbReference>
<keyword evidence="6 12" id="KW-0547">Nucleotide-binding</keyword>
<evidence type="ECO:0000256" key="11">
    <source>
        <dbReference type="ARBA" id="ARBA00057735"/>
    </source>
</evidence>
<comment type="catalytic activity">
    <reaction evidence="10 12">
        <text>dTMP + ATP = dTDP + ADP</text>
        <dbReference type="Rhea" id="RHEA:13517"/>
        <dbReference type="ChEBI" id="CHEBI:30616"/>
        <dbReference type="ChEBI" id="CHEBI:58369"/>
        <dbReference type="ChEBI" id="CHEBI:63528"/>
        <dbReference type="ChEBI" id="CHEBI:456216"/>
        <dbReference type="EC" id="2.7.4.9"/>
    </reaction>
</comment>
<dbReference type="GO" id="GO:0005829">
    <property type="term" value="C:cytosol"/>
    <property type="evidence" value="ECO:0007669"/>
    <property type="project" value="TreeGrafter"/>
</dbReference>
<dbReference type="InterPro" id="IPR039430">
    <property type="entry name" value="Thymidylate_kin-like_dom"/>
</dbReference>
<name>A0AA41ZF43_9GAMM</name>
<feature type="binding site" evidence="12">
    <location>
        <begin position="13"/>
        <end position="20"/>
    </location>
    <ligand>
        <name>ATP</name>
        <dbReference type="ChEBI" id="CHEBI:30616"/>
    </ligand>
</feature>
<evidence type="ECO:0000256" key="9">
    <source>
        <dbReference type="ARBA" id="ARBA00029962"/>
    </source>
</evidence>
<keyword evidence="4 12" id="KW-0808">Transferase</keyword>
<evidence type="ECO:0000256" key="10">
    <source>
        <dbReference type="ARBA" id="ARBA00048743"/>
    </source>
</evidence>
<evidence type="ECO:0000256" key="6">
    <source>
        <dbReference type="ARBA" id="ARBA00022741"/>
    </source>
</evidence>
<dbReference type="PANTHER" id="PTHR10344:SF4">
    <property type="entry name" value="UMP-CMP KINASE 2, MITOCHONDRIAL"/>
    <property type="match status" value="1"/>
</dbReference>
<evidence type="ECO:0000256" key="7">
    <source>
        <dbReference type="ARBA" id="ARBA00022777"/>
    </source>
</evidence>
<dbReference type="EC" id="2.7.4.9" evidence="2 12"/>
<dbReference type="InterPro" id="IPR027417">
    <property type="entry name" value="P-loop_NTPase"/>
</dbReference>
<comment type="function">
    <text evidence="11 12">Phosphorylation of dTMP to form dTDP in both de novo and salvage pathways of dTTP synthesis.</text>
</comment>
<evidence type="ECO:0000256" key="2">
    <source>
        <dbReference type="ARBA" id="ARBA00012980"/>
    </source>
</evidence>
<dbReference type="AlphaFoldDB" id="A0AA41ZF43"/>
<dbReference type="GO" id="GO:0006227">
    <property type="term" value="P:dUDP biosynthetic process"/>
    <property type="evidence" value="ECO:0007669"/>
    <property type="project" value="TreeGrafter"/>
</dbReference>
<dbReference type="EMBL" id="JAPIVE010000001">
    <property type="protein sequence ID" value="MCX2523662.1"/>
    <property type="molecule type" value="Genomic_DNA"/>
</dbReference>
<protein>
    <recommendedName>
        <fullName evidence="3 12">Thymidylate kinase</fullName>
        <ecNumber evidence="2 12">2.7.4.9</ecNumber>
    </recommendedName>
    <alternativeName>
        <fullName evidence="9 12">dTMP kinase</fullName>
    </alternativeName>
</protein>
<dbReference type="GO" id="GO:0006233">
    <property type="term" value="P:dTDP biosynthetic process"/>
    <property type="evidence" value="ECO:0007669"/>
    <property type="project" value="InterPro"/>
</dbReference>
<comment type="caution">
    <text evidence="14">The sequence shown here is derived from an EMBL/GenBank/DDBJ whole genome shotgun (WGS) entry which is preliminary data.</text>
</comment>
<dbReference type="Proteomes" id="UP001165678">
    <property type="component" value="Unassembled WGS sequence"/>
</dbReference>
<accession>A0AA41ZF43</accession>
<dbReference type="NCBIfam" id="TIGR00041">
    <property type="entry name" value="DTMP_kinase"/>
    <property type="match status" value="1"/>
</dbReference>
<dbReference type="InterPro" id="IPR018094">
    <property type="entry name" value="Thymidylate_kinase"/>
</dbReference>
<evidence type="ECO:0000256" key="3">
    <source>
        <dbReference type="ARBA" id="ARBA00017144"/>
    </source>
</evidence>
<keyword evidence="15" id="KW-1185">Reference proteome</keyword>
<dbReference type="PANTHER" id="PTHR10344">
    <property type="entry name" value="THYMIDYLATE KINASE"/>
    <property type="match status" value="1"/>
</dbReference>
<sequence>MSAAHGGFITLEGSEGVGKTTNMTFVCDYLAAQGLEVVRTREPGGAPRAESIRALLLDPSNDEPLDDCAELLLVFAARAQHLSQVVRPAMARGAIVVCDRFTDATYAYQGAARGMPSAWIDQLRGLVHPALTPDITFLLDMPVADAANRVAARGGQTDRFEQERAAFFEQVRQGYLSLAAQEPGRVKVIDAARSLKAIEQDIMTHLDRLIPSWT</sequence>
<evidence type="ECO:0000256" key="5">
    <source>
        <dbReference type="ARBA" id="ARBA00022727"/>
    </source>
</evidence>
<dbReference type="HAMAP" id="MF_00165">
    <property type="entry name" value="Thymidylate_kinase"/>
    <property type="match status" value="1"/>
</dbReference>
<dbReference type="GO" id="GO:0006235">
    <property type="term" value="P:dTTP biosynthetic process"/>
    <property type="evidence" value="ECO:0007669"/>
    <property type="project" value="UniProtKB-UniRule"/>
</dbReference>
<evidence type="ECO:0000256" key="1">
    <source>
        <dbReference type="ARBA" id="ARBA00009776"/>
    </source>
</evidence>
<gene>
    <name evidence="12 14" type="primary">tmk</name>
    <name evidence="14" type="ORF">OQ287_05375</name>
</gene>
<evidence type="ECO:0000256" key="4">
    <source>
        <dbReference type="ARBA" id="ARBA00022679"/>
    </source>
</evidence>
<evidence type="ECO:0000259" key="13">
    <source>
        <dbReference type="Pfam" id="PF02223"/>
    </source>
</evidence>
<dbReference type="CDD" id="cd01672">
    <property type="entry name" value="TMPK"/>
    <property type="match status" value="1"/>
</dbReference>
<keyword evidence="5 12" id="KW-0545">Nucleotide biosynthesis</keyword>